<evidence type="ECO:0000313" key="1">
    <source>
        <dbReference type="EMBL" id="MPM72208.1"/>
    </source>
</evidence>
<sequence length="114" mass="11315">MPRWLDPGREGIGHFIEVRQAALVIDEEALGADGACGAGGQAGFTGLAQGSHTGLHLPVIIGSVQIGEVAGIREVAAQTFYIGDVVAPVGGQAVAAQAFEGQVGLGGQGVPTGL</sequence>
<protein>
    <submittedName>
        <fullName evidence="1">Uncharacterized protein</fullName>
    </submittedName>
</protein>
<organism evidence="1">
    <name type="scientific">bioreactor metagenome</name>
    <dbReference type="NCBI Taxonomy" id="1076179"/>
    <lineage>
        <taxon>unclassified sequences</taxon>
        <taxon>metagenomes</taxon>
        <taxon>ecological metagenomes</taxon>
    </lineage>
</organism>
<name>A0A645C4A5_9ZZZZ</name>
<comment type="caution">
    <text evidence="1">The sequence shown here is derived from an EMBL/GenBank/DDBJ whole genome shotgun (WGS) entry which is preliminary data.</text>
</comment>
<reference evidence="1" key="1">
    <citation type="submission" date="2019-08" db="EMBL/GenBank/DDBJ databases">
        <authorList>
            <person name="Kucharzyk K."/>
            <person name="Murdoch R.W."/>
            <person name="Higgins S."/>
            <person name="Loffler F."/>
        </authorList>
    </citation>
    <scope>NUCLEOTIDE SEQUENCE</scope>
</reference>
<proteinExistence type="predicted"/>
<dbReference type="EMBL" id="VSSQ01024603">
    <property type="protein sequence ID" value="MPM72208.1"/>
    <property type="molecule type" value="Genomic_DNA"/>
</dbReference>
<accession>A0A645C4A5</accession>
<dbReference type="AlphaFoldDB" id="A0A645C4A5"/>
<gene>
    <name evidence="1" type="ORF">SDC9_119181</name>
</gene>